<comment type="caution">
    <text evidence="3">The sequence shown here is derived from an EMBL/GenBank/DDBJ whole genome shotgun (WGS) entry which is preliminary data.</text>
</comment>
<dbReference type="EMBL" id="WDLT01000012">
    <property type="protein sequence ID" value="KAB5744329.1"/>
    <property type="molecule type" value="Genomic_DNA"/>
</dbReference>
<feature type="transmembrane region" description="Helical" evidence="2">
    <location>
        <begin position="140"/>
        <end position="162"/>
    </location>
</feature>
<gene>
    <name evidence="3" type="ORF">GA752_08860</name>
</gene>
<evidence type="ECO:0000313" key="4">
    <source>
        <dbReference type="Proteomes" id="UP000437631"/>
    </source>
</evidence>
<evidence type="ECO:0000313" key="3">
    <source>
        <dbReference type="EMBL" id="KAB5744329.1"/>
    </source>
</evidence>
<dbReference type="AlphaFoldDB" id="A0A7J5MW45"/>
<organism evidence="3 4">
    <name type="scientific">Bifidobacterium adolescentis</name>
    <dbReference type="NCBI Taxonomy" id="1680"/>
    <lineage>
        <taxon>Bacteria</taxon>
        <taxon>Bacillati</taxon>
        <taxon>Actinomycetota</taxon>
        <taxon>Actinomycetes</taxon>
        <taxon>Bifidobacteriales</taxon>
        <taxon>Bifidobacteriaceae</taxon>
        <taxon>Bifidobacterium</taxon>
    </lineage>
</organism>
<evidence type="ECO:0000256" key="2">
    <source>
        <dbReference type="SAM" id="Phobius"/>
    </source>
</evidence>
<proteinExistence type="predicted"/>
<reference evidence="3 4" key="1">
    <citation type="journal article" date="2019" name="Nat. Med.">
        <title>A library of human gut bacterial isolates paired with longitudinal multiomics data enables mechanistic microbiome research.</title>
        <authorList>
            <person name="Poyet M."/>
            <person name="Groussin M."/>
            <person name="Gibbons S.M."/>
            <person name="Avila-Pacheco J."/>
            <person name="Jiang X."/>
            <person name="Kearney S.M."/>
            <person name="Perrotta A.R."/>
            <person name="Berdy B."/>
            <person name="Zhao S."/>
            <person name="Lieberman T.D."/>
            <person name="Swanson P.K."/>
            <person name="Smith M."/>
            <person name="Roesemann S."/>
            <person name="Alexander J.E."/>
            <person name="Rich S.A."/>
            <person name="Livny J."/>
            <person name="Vlamakis H."/>
            <person name="Clish C."/>
            <person name="Bullock K."/>
            <person name="Deik A."/>
            <person name="Scott J."/>
            <person name="Pierce K.A."/>
            <person name="Xavier R.J."/>
            <person name="Alm E.J."/>
        </authorList>
    </citation>
    <scope>NUCLEOTIDE SEQUENCE [LARGE SCALE GENOMIC DNA]</scope>
    <source>
        <strain evidence="3 4">BIOML-A190</strain>
    </source>
</reference>
<feature type="compositionally biased region" description="Low complexity" evidence="1">
    <location>
        <begin position="197"/>
        <end position="235"/>
    </location>
</feature>
<sequence>MPCAFKGVQVMPTPSSYPPEPSLDAIEGRATFDGHVVRLERWGREADRRRCAYAAAPIGSVRGARVMPTPDAAFLVIDVVAPNGEATSVPVRPGALARSVWTLRVPDPAKADRFAGMVARHAPAEAVPLERAPRADRRPVLLIAVAAMLAAALAVLGGWTAYEAGQPEPVRTKVVKRTVVRERVRTVTSCPTPAPPTAQGQAPAATTEPETDAAPQSQPAQSDDSQSQSQSTDTDSGTHDDGRNQTQEGESDVSGAEGSQAGQ</sequence>
<accession>A0A7J5MW45</accession>
<keyword evidence="2" id="KW-1133">Transmembrane helix</keyword>
<keyword evidence="2" id="KW-0812">Transmembrane</keyword>
<name>A0A7J5MW45_BIFAD</name>
<evidence type="ECO:0000256" key="1">
    <source>
        <dbReference type="SAM" id="MobiDB-lite"/>
    </source>
</evidence>
<keyword evidence="2" id="KW-0472">Membrane</keyword>
<protein>
    <submittedName>
        <fullName evidence="3">Uncharacterized protein</fullName>
    </submittedName>
</protein>
<dbReference type="Proteomes" id="UP000437631">
    <property type="component" value="Unassembled WGS sequence"/>
</dbReference>
<feature type="region of interest" description="Disordered" evidence="1">
    <location>
        <begin position="186"/>
        <end position="263"/>
    </location>
</feature>